<accession>A0A4Q9HRD0</accession>
<feature type="region of interest" description="Disordered" evidence="1">
    <location>
        <begin position="1"/>
        <end position="33"/>
    </location>
</feature>
<evidence type="ECO:0000313" key="3">
    <source>
        <dbReference type="Proteomes" id="UP000292452"/>
    </source>
</evidence>
<dbReference type="AlphaFoldDB" id="A0A4Q9HRD0"/>
<organism evidence="2 3">
    <name type="scientific">Streptomyces kasugaensis</name>
    <dbReference type="NCBI Taxonomy" id="1946"/>
    <lineage>
        <taxon>Bacteria</taxon>
        <taxon>Bacillati</taxon>
        <taxon>Actinomycetota</taxon>
        <taxon>Actinomycetes</taxon>
        <taxon>Kitasatosporales</taxon>
        <taxon>Streptomycetaceae</taxon>
        <taxon>Streptomyces</taxon>
    </lineage>
</organism>
<feature type="region of interest" description="Disordered" evidence="1">
    <location>
        <begin position="54"/>
        <end position="91"/>
    </location>
</feature>
<keyword evidence="3" id="KW-1185">Reference proteome</keyword>
<evidence type="ECO:0000256" key="1">
    <source>
        <dbReference type="SAM" id="MobiDB-lite"/>
    </source>
</evidence>
<sequence length="91" mass="9749">MTYRPSTPALRRQLRTAQGRASAAGSGRGEVERERDALAAAIARVRAECDAIESELGSQSDGNGERAAIARIRSALGEEQQPEQPLEGTDR</sequence>
<feature type="compositionally biased region" description="Low complexity" evidence="1">
    <location>
        <begin position="77"/>
        <end position="91"/>
    </location>
</feature>
<dbReference type="Proteomes" id="UP000292452">
    <property type="component" value="Unassembled WGS sequence"/>
</dbReference>
<name>A0A4Q9HRD0_STRKA</name>
<reference evidence="2 3" key="1">
    <citation type="submission" date="2019-02" db="EMBL/GenBank/DDBJ databases">
        <title>Draft Genome Sequence of Streptomyces sp. AM-2504, identified by 16S rRNA comparative analysis as a Streptomyces Kasugaensis strain.</title>
        <authorList>
            <person name="Napolioni V."/>
            <person name="Giuliodori A.M."/>
            <person name="Spurio R."/>
            <person name="Fabbretti A."/>
        </authorList>
    </citation>
    <scope>NUCLEOTIDE SEQUENCE [LARGE SCALE GENOMIC DNA]</scope>
    <source>
        <strain evidence="2 3">AM-2504</strain>
    </source>
</reference>
<comment type="caution">
    <text evidence="2">The sequence shown here is derived from an EMBL/GenBank/DDBJ whole genome shotgun (WGS) entry which is preliminary data.</text>
</comment>
<protein>
    <submittedName>
        <fullName evidence="2">Uncharacterized protein</fullName>
    </submittedName>
</protein>
<dbReference type="EMBL" id="SIXH01000216">
    <property type="protein sequence ID" value="TBO57538.1"/>
    <property type="molecule type" value="Genomic_DNA"/>
</dbReference>
<proteinExistence type="predicted"/>
<dbReference type="RefSeq" id="WP_131124575.1">
    <property type="nucleotide sequence ID" value="NZ_SIXH01000216.1"/>
</dbReference>
<evidence type="ECO:0000313" key="2">
    <source>
        <dbReference type="EMBL" id="TBO57538.1"/>
    </source>
</evidence>
<gene>
    <name evidence="2" type="ORF">EYS09_22265</name>
</gene>